<dbReference type="EMBL" id="CAJOBQ010000324">
    <property type="protein sequence ID" value="CAF4328145.1"/>
    <property type="molecule type" value="Genomic_DNA"/>
</dbReference>
<sequence length="165" mass="19771">MSSLEQFHLYITVDERKTFFDGNDLKININNPMTQLNNFPFNIRSSSSFYNEIDLPSNEDIQKTFIDFNDKQIIYWINYFPSGIYEYVCLVLLFNEHSFEHGSFFRIPQSFSFLPIIKYSYLKQLYLIDTCIEMTMNNCYSILKRVDMQYGLVKQVICNFTRNRT</sequence>
<gene>
    <name evidence="1" type="ORF">TSG867_LOCUS8023</name>
</gene>
<organism evidence="1 2">
    <name type="scientific">Rotaria socialis</name>
    <dbReference type="NCBI Taxonomy" id="392032"/>
    <lineage>
        <taxon>Eukaryota</taxon>
        <taxon>Metazoa</taxon>
        <taxon>Spiralia</taxon>
        <taxon>Gnathifera</taxon>
        <taxon>Rotifera</taxon>
        <taxon>Eurotatoria</taxon>
        <taxon>Bdelloidea</taxon>
        <taxon>Philodinida</taxon>
        <taxon>Philodinidae</taxon>
        <taxon>Rotaria</taxon>
    </lineage>
</organism>
<reference evidence="1" key="1">
    <citation type="submission" date="2021-02" db="EMBL/GenBank/DDBJ databases">
        <authorList>
            <person name="Nowell W R."/>
        </authorList>
    </citation>
    <scope>NUCLEOTIDE SEQUENCE</scope>
</reference>
<protein>
    <submittedName>
        <fullName evidence="1">Uncharacterized protein</fullName>
    </submittedName>
</protein>
<dbReference type="AlphaFoldDB" id="A0A820JJF2"/>
<dbReference type="Proteomes" id="UP000663862">
    <property type="component" value="Unassembled WGS sequence"/>
</dbReference>
<proteinExistence type="predicted"/>
<evidence type="ECO:0000313" key="1">
    <source>
        <dbReference type="EMBL" id="CAF4328145.1"/>
    </source>
</evidence>
<name>A0A820JJF2_9BILA</name>
<accession>A0A820JJF2</accession>
<evidence type="ECO:0000313" key="2">
    <source>
        <dbReference type="Proteomes" id="UP000663862"/>
    </source>
</evidence>
<comment type="caution">
    <text evidence="1">The sequence shown here is derived from an EMBL/GenBank/DDBJ whole genome shotgun (WGS) entry which is preliminary data.</text>
</comment>